<dbReference type="Gene3D" id="3.40.50.300">
    <property type="entry name" value="P-loop containing nucleotide triphosphate hydrolases"/>
    <property type="match status" value="1"/>
</dbReference>
<feature type="domain" description="ABC transporter" evidence="3">
    <location>
        <begin position="25"/>
        <end position="116"/>
    </location>
</feature>
<reference evidence="4" key="1">
    <citation type="submission" date="2014-11" db="EMBL/GenBank/DDBJ databases">
        <authorList>
            <person name="Amaro Gonzalez C."/>
        </authorList>
    </citation>
    <scope>NUCLEOTIDE SEQUENCE</scope>
</reference>
<dbReference type="Pfam" id="PF00005">
    <property type="entry name" value="ABC_tran"/>
    <property type="match status" value="1"/>
</dbReference>
<keyword evidence="1" id="KW-0547">Nucleotide-binding</keyword>
<organism evidence="4">
    <name type="scientific">Anguilla anguilla</name>
    <name type="common">European freshwater eel</name>
    <name type="synonym">Muraena anguilla</name>
    <dbReference type="NCBI Taxonomy" id="7936"/>
    <lineage>
        <taxon>Eukaryota</taxon>
        <taxon>Metazoa</taxon>
        <taxon>Chordata</taxon>
        <taxon>Craniata</taxon>
        <taxon>Vertebrata</taxon>
        <taxon>Euteleostomi</taxon>
        <taxon>Actinopterygii</taxon>
        <taxon>Neopterygii</taxon>
        <taxon>Teleostei</taxon>
        <taxon>Anguilliformes</taxon>
        <taxon>Anguillidae</taxon>
        <taxon>Anguilla</taxon>
    </lineage>
</organism>
<dbReference type="PANTHER" id="PTHR24223:SF330">
    <property type="entry name" value="ATP-BINDING CASSETTE SUB-FAMILY C MEMBER 10"/>
    <property type="match status" value="1"/>
</dbReference>
<dbReference type="GO" id="GO:0016020">
    <property type="term" value="C:membrane"/>
    <property type="evidence" value="ECO:0007669"/>
    <property type="project" value="TreeGrafter"/>
</dbReference>
<dbReference type="InterPro" id="IPR050173">
    <property type="entry name" value="ABC_transporter_C-like"/>
</dbReference>
<keyword evidence="2" id="KW-0067">ATP-binding</keyword>
<dbReference type="AlphaFoldDB" id="A0A0E9XBL0"/>
<dbReference type="FunFam" id="3.40.50.300:FF:003492">
    <property type="entry name" value="AGAP012735-PA"/>
    <property type="match status" value="1"/>
</dbReference>
<dbReference type="PROSITE" id="PS00211">
    <property type="entry name" value="ABC_TRANSPORTER_1"/>
    <property type="match status" value="1"/>
</dbReference>
<dbReference type="GO" id="GO:0005524">
    <property type="term" value="F:ATP binding"/>
    <property type="evidence" value="ECO:0007669"/>
    <property type="project" value="UniProtKB-KW"/>
</dbReference>
<evidence type="ECO:0000256" key="1">
    <source>
        <dbReference type="ARBA" id="ARBA00022741"/>
    </source>
</evidence>
<evidence type="ECO:0000256" key="2">
    <source>
        <dbReference type="ARBA" id="ARBA00022840"/>
    </source>
</evidence>
<evidence type="ECO:0000259" key="3">
    <source>
        <dbReference type="Pfam" id="PF00005"/>
    </source>
</evidence>
<sequence>MDHCNSQKQLESRHQNVDLRLSFCVRSKLAIIPQDPFLFSGTVRENLDPCGCHQDSDLLDVLEQCHLCQTIDRMGGLCAEVGEKGKSLSLGQRQLLCLARALLTQAKILCIDEATASVDQKTDKLLQQTIQEKFRDKTVLTIAHRINTIMDSNKVLVMHAGKAVEFDSPAVLCQRDDSLFKKLVYGQPE</sequence>
<protein>
    <recommendedName>
        <fullName evidence="3">ABC transporter domain-containing protein</fullName>
    </recommendedName>
</protein>
<dbReference type="EMBL" id="GBXM01008553">
    <property type="protein sequence ID" value="JAI00025.1"/>
    <property type="molecule type" value="Transcribed_RNA"/>
</dbReference>
<dbReference type="GO" id="GO:0016887">
    <property type="term" value="F:ATP hydrolysis activity"/>
    <property type="evidence" value="ECO:0007669"/>
    <property type="project" value="InterPro"/>
</dbReference>
<proteinExistence type="predicted"/>
<reference evidence="4" key="2">
    <citation type="journal article" date="2015" name="Fish Shellfish Immunol.">
        <title>Early steps in the European eel (Anguilla anguilla)-Vibrio vulnificus interaction in the gills: Role of the RtxA13 toxin.</title>
        <authorList>
            <person name="Callol A."/>
            <person name="Pajuelo D."/>
            <person name="Ebbesson L."/>
            <person name="Teles M."/>
            <person name="MacKenzie S."/>
            <person name="Amaro C."/>
        </authorList>
    </citation>
    <scope>NUCLEOTIDE SEQUENCE</scope>
</reference>
<name>A0A0E9XBL0_ANGAN</name>
<dbReference type="SUPFAM" id="SSF52540">
    <property type="entry name" value="P-loop containing nucleoside triphosphate hydrolases"/>
    <property type="match status" value="1"/>
</dbReference>
<accession>A0A0E9XBL0</accession>
<dbReference type="PANTHER" id="PTHR24223">
    <property type="entry name" value="ATP-BINDING CASSETTE SUB-FAMILY C"/>
    <property type="match status" value="1"/>
</dbReference>
<dbReference type="InterPro" id="IPR017871">
    <property type="entry name" value="ABC_transporter-like_CS"/>
</dbReference>
<dbReference type="InterPro" id="IPR003439">
    <property type="entry name" value="ABC_transporter-like_ATP-bd"/>
</dbReference>
<dbReference type="InterPro" id="IPR027417">
    <property type="entry name" value="P-loop_NTPase"/>
</dbReference>
<dbReference type="GO" id="GO:0042626">
    <property type="term" value="F:ATPase-coupled transmembrane transporter activity"/>
    <property type="evidence" value="ECO:0007669"/>
    <property type="project" value="TreeGrafter"/>
</dbReference>
<evidence type="ECO:0000313" key="4">
    <source>
        <dbReference type="EMBL" id="JAI00025.1"/>
    </source>
</evidence>